<reference evidence="2 3" key="1">
    <citation type="submission" date="2014-04" db="EMBL/GenBank/DDBJ databases">
        <authorList>
            <consortium name="DOE Joint Genome Institute"/>
            <person name="Kuo A."/>
            <person name="Kohler A."/>
            <person name="Costa M.D."/>
            <person name="Nagy L.G."/>
            <person name="Floudas D."/>
            <person name="Copeland A."/>
            <person name="Barry K.W."/>
            <person name="Cichocki N."/>
            <person name="Veneault-Fourrey C."/>
            <person name="LaButti K."/>
            <person name="Lindquist E.A."/>
            <person name="Lipzen A."/>
            <person name="Lundell T."/>
            <person name="Morin E."/>
            <person name="Murat C."/>
            <person name="Sun H."/>
            <person name="Tunlid A."/>
            <person name="Henrissat B."/>
            <person name="Grigoriev I.V."/>
            <person name="Hibbett D.S."/>
            <person name="Martin F."/>
            <person name="Nordberg H.P."/>
            <person name="Cantor M.N."/>
            <person name="Hua S.X."/>
        </authorList>
    </citation>
    <scope>NUCLEOTIDE SEQUENCE [LARGE SCALE GENOMIC DNA]</scope>
    <source>
        <strain evidence="2 3">441</strain>
    </source>
</reference>
<reference evidence="3" key="2">
    <citation type="submission" date="2015-01" db="EMBL/GenBank/DDBJ databases">
        <title>Evolutionary Origins and Diversification of the Mycorrhizal Mutualists.</title>
        <authorList>
            <consortium name="DOE Joint Genome Institute"/>
            <consortium name="Mycorrhizal Genomics Consortium"/>
            <person name="Kohler A."/>
            <person name="Kuo A."/>
            <person name="Nagy L.G."/>
            <person name="Floudas D."/>
            <person name="Copeland A."/>
            <person name="Barry K.W."/>
            <person name="Cichocki N."/>
            <person name="Veneault-Fourrey C."/>
            <person name="LaButti K."/>
            <person name="Lindquist E.A."/>
            <person name="Lipzen A."/>
            <person name="Lundell T."/>
            <person name="Morin E."/>
            <person name="Murat C."/>
            <person name="Riley R."/>
            <person name="Ohm R."/>
            <person name="Sun H."/>
            <person name="Tunlid A."/>
            <person name="Henrissat B."/>
            <person name="Grigoriev I.V."/>
            <person name="Hibbett D.S."/>
            <person name="Martin F."/>
        </authorList>
    </citation>
    <scope>NUCLEOTIDE SEQUENCE [LARGE SCALE GENOMIC DNA]</scope>
    <source>
        <strain evidence="3">441</strain>
    </source>
</reference>
<dbReference type="AlphaFoldDB" id="A0A0C9ZB24"/>
<gene>
    <name evidence="2" type="ORF">PISMIDRAFT_64666</name>
</gene>
<feature type="domain" description="CxC2-like cysteine cluster KDZ transposase-associated" evidence="1">
    <location>
        <begin position="3"/>
        <end position="83"/>
    </location>
</feature>
<protein>
    <recommendedName>
        <fullName evidence="1">CxC2-like cysteine cluster KDZ transposase-associated domain-containing protein</fullName>
    </recommendedName>
</protein>
<feature type="non-terminal residue" evidence="2">
    <location>
        <position position="187"/>
    </location>
</feature>
<dbReference type="Proteomes" id="UP000054018">
    <property type="component" value="Unassembled WGS sequence"/>
</dbReference>
<accession>A0A0C9ZB24</accession>
<feature type="non-terminal residue" evidence="2">
    <location>
        <position position="1"/>
    </location>
</feature>
<organism evidence="2 3">
    <name type="scientific">Pisolithus microcarpus 441</name>
    <dbReference type="NCBI Taxonomy" id="765257"/>
    <lineage>
        <taxon>Eukaryota</taxon>
        <taxon>Fungi</taxon>
        <taxon>Dikarya</taxon>
        <taxon>Basidiomycota</taxon>
        <taxon>Agaricomycotina</taxon>
        <taxon>Agaricomycetes</taxon>
        <taxon>Agaricomycetidae</taxon>
        <taxon>Boletales</taxon>
        <taxon>Sclerodermatineae</taxon>
        <taxon>Pisolithaceae</taxon>
        <taxon>Pisolithus</taxon>
    </lineage>
</organism>
<dbReference type="InterPro" id="IPR041457">
    <property type="entry name" value="CxC2_KDZ-assoc"/>
</dbReference>
<dbReference type="STRING" id="765257.A0A0C9ZB24"/>
<dbReference type="Pfam" id="PF18803">
    <property type="entry name" value="CxC2"/>
    <property type="match status" value="1"/>
</dbReference>
<sequence>GSKYLTVIDVTGVHFVLVQPCKCEGADSYHKQLFQAKLCASTFEKPSTTFTFTVLNDFLWDNLECGTSGMNYYSKLWWLTSNVFPHLVPISLLYRELLCLAQQWHLLKLLKWNGFQQDTDQPSQGDLGLFCMACPQPGINVDLTEDLDEQVWKYTWTVVMDRNFKAEHMHEKRPNDQVWLMDGRGVM</sequence>
<evidence type="ECO:0000313" key="2">
    <source>
        <dbReference type="EMBL" id="KIK23149.1"/>
    </source>
</evidence>
<proteinExistence type="predicted"/>
<dbReference type="OrthoDB" id="3149508at2759"/>
<dbReference type="HOGENOM" id="CLU_003703_11_1_1"/>
<name>A0A0C9ZB24_9AGAM</name>
<evidence type="ECO:0000313" key="3">
    <source>
        <dbReference type="Proteomes" id="UP000054018"/>
    </source>
</evidence>
<dbReference type="EMBL" id="KN833730">
    <property type="protein sequence ID" value="KIK23149.1"/>
    <property type="molecule type" value="Genomic_DNA"/>
</dbReference>
<evidence type="ECO:0000259" key="1">
    <source>
        <dbReference type="Pfam" id="PF18803"/>
    </source>
</evidence>
<keyword evidence="3" id="KW-1185">Reference proteome</keyword>